<name>A0A0J6S2F6_9HYPH</name>
<comment type="caution">
    <text evidence="1">The sequence shown here is derived from an EMBL/GenBank/DDBJ whole genome shotgun (WGS) entry which is preliminary data.</text>
</comment>
<dbReference type="EMBL" id="LABY01000258">
    <property type="protein sequence ID" value="KMO29370.1"/>
    <property type="molecule type" value="Genomic_DNA"/>
</dbReference>
<proteinExistence type="predicted"/>
<evidence type="ECO:0000313" key="1">
    <source>
        <dbReference type="EMBL" id="KMO29370.1"/>
    </source>
</evidence>
<keyword evidence="2" id="KW-1185">Reference proteome</keyword>
<dbReference type="PATRIC" id="fig|298794.3.peg.4029"/>
<organism evidence="1 2">
    <name type="scientific">Methylobacterium variabile</name>
    <dbReference type="NCBI Taxonomy" id="298794"/>
    <lineage>
        <taxon>Bacteria</taxon>
        <taxon>Pseudomonadati</taxon>
        <taxon>Pseudomonadota</taxon>
        <taxon>Alphaproteobacteria</taxon>
        <taxon>Hyphomicrobiales</taxon>
        <taxon>Methylobacteriaceae</taxon>
        <taxon>Methylobacterium</taxon>
    </lineage>
</organism>
<reference evidence="1 2" key="1">
    <citation type="submission" date="2015-03" db="EMBL/GenBank/DDBJ databases">
        <title>Genome sequencing of Methylobacterium variabile DSM 16961.</title>
        <authorList>
            <person name="Chaudhry V."/>
            <person name="Patil P.B."/>
        </authorList>
    </citation>
    <scope>NUCLEOTIDE SEQUENCE [LARGE SCALE GENOMIC DNA]</scope>
    <source>
        <strain evidence="1 2">DSM 16961</strain>
    </source>
</reference>
<dbReference type="Proteomes" id="UP000035955">
    <property type="component" value="Unassembled WGS sequence"/>
</dbReference>
<accession>A0A0J6S2F6</accession>
<gene>
    <name evidence="1" type="ORF">VQ02_29705</name>
</gene>
<dbReference type="AlphaFoldDB" id="A0A0J6S2F6"/>
<evidence type="ECO:0000313" key="2">
    <source>
        <dbReference type="Proteomes" id="UP000035955"/>
    </source>
</evidence>
<sequence>MFRIMLMRCKLSKHIVAAVALAGLTAVPTNNLAASLDLGMLTRLLAPAGLMLMVGNVCAARDPSFLAETAGKRGDLRFYAQEVKNEVSAKGSPRMRSCSS</sequence>
<protein>
    <submittedName>
        <fullName evidence="1">Uncharacterized protein</fullName>
    </submittedName>
</protein>